<gene>
    <name evidence="2" type="ORF">LIER_02072</name>
</gene>
<evidence type="ECO:0000313" key="2">
    <source>
        <dbReference type="EMBL" id="GAA0140781.1"/>
    </source>
</evidence>
<dbReference type="Proteomes" id="UP001454036">
    <property type="component" value="Unassembled WGS sequence"/>
</dbReference>
<evidence type="ECO:0000313" key="3">
    <source>
        <dbReference type="Proteomes" id="UP001454036"/>
    </source>
</evidence>
<protein>
    <submittedName>
        <fullName evidence="2">Uncharacterized protein</fullName>
    </submittedName>
</protein>
<keyword evidence="1" id="KW-0175">Coiled coil</keyword>
<dbReference type="EMBL" id="BAABME010000217">
    <property type="protein sequence ID" value="GAA0140781.1"/>
    <property type="molecule type" value="Genomic_DNA"/>
</dbReference>
<feature type="coiled-coil region" evidence="1">
    <location>
        <begin position="60"/>
        <end position="137"/>
    </location>
</feature>
<keyword evidence="3" id="KW-1185">Reference proteome</keyword>
<dbReference type="PANTHER" id="PTHR34380">
    <property type="entry name" value="BNAA03G12380D PROTEIN"/>
    <property type="match status" value="1"/>
</dbReference>
<evidence type="ECO:0000256" key="1">
    <source>
        <dbReference type="SAM" id="Coils"/>
    </source>
</evidence>
<organism evidence="2 3">
    <name type="scientific">Lithospermum erythrorhizon</name>
    <name type="common">Purple gromwell</name>
    <name type="synonym">Lithospermum officinale var. erythrorhizon</name>
    <dbReference type="NCBI Taxonomy" id="34254"/>
    <lineage>
        <taxon>Eukaryota</taxon>
        <taxon>Viridiplantae</taxon>
        <taxon>Streptophyta</taxon>
        <taxon>Embryophyta</taxon>
        <taxon>Tracheophyta</taxon>
        <taxon>Spermatophyta</taxon>
        <taxon>Magnoliopsida</taxon>
        <taxon>eudicotyledons</taxon>
        <taxon>Gunneridae</taxon>
        <taxon>Pentapetalae</taxon>
        <taxon>asterids</taxon>
        <taxon>lamiids</taxon>
        <taxon>Boraginales</taxon>
        <taxon>Boraginaceae</taxon>
        <taxon>Boraginoideae</taxon>
        <taxon>Lithospermeae</taxon>
        <taxon>Lithospermum</taxon>
    </lineage>
</organism>
<sequence length="343" mass="40454">MELEDKMSRESEMFEMKREAMQKTLKVELRKLRECHMKGLEKENDFMEKKLSWVILEKLTLEEELRKRSLEKSRENYEEELKRECHISENKPVLAASEKRNHEEELSMRRIEFEDRIEVLERKNSDLNNELELYKERFCNIRDFVEQIKGVYYSTVNGNVSSYGDLSMCKLREREKRGCSFLEDEFVDGGYNDNNLRFCYNRPLLNDFSRELDVVDGIGHCSAHSRVDSCVDSSENQEVAGFQTSKGTTWNRSADMFSAFRNDPELCLAAVCTLYRQHISAENPSNRGVLGGVDIDRSVLEVQRDWPHGPHVLQICERLAIRYKEQLFEIYQKKLDPFFCMKS</sequence>
<comment type="caution">
    <text evidence="2">The sequence shown here is derived from an EMBL/GenBank/DDBJ whole genome shotgun (WGS) entry which is preliminary data.</text>
</comment>
<proteinExistence type="predicted"/>
<dbReference type="AlphaFoldDB" id="A0AAV3NQK4"/>
<accession>A0AAV3NQK4</accession>
<dbReference type="PANTHER" id="PTHR34380:SF1">
    <property type="entry name" value="OS01G0221300 PROTEIN"/>
    <property type="match status" value="1"/>
</dbReference>
<reference evidence="2 3" key="1">
    <citation type="submission" date="2024-01" db="EMBL/GenBank/DDBJ databases">
        <title>The complete chloroplast genome sequence of Lithospermum erythrorhizon: insights into the phylogenetic relationship among Boraginaceae species and the maternal lineages of purple gromwells.</title>
        <authorList>
            <person name="Okada T."/>
            <person name="Watanabe K."/>
        </authorList>
    </citation>
    <scope>NUCLEOTIDE SEQUENCE [LARGE SCALE GENOMIC DNA]</scope>
</reference>
<name>A0AAV3NQK4_LITER</name>